<comment type="caution">
    <text evidence="1">The sequence shown here is derived from an EMBL/GenBank/DDBJ whole genome shotgun (WGS) entry which is preliminary data.</text>
</comment>
<dbReference type="RefSeq" id="WP_154813867.1">
    <property type="nucleotide sequence ID" value="NZ_SISP01000032.1"/>
</dbReference>
<accession>A0A7Z7YD50</accession>
<reference evidence="1 2" key="1">
    <citation type="submission" date="2019-02" db="EMBL/GenBank/DDBJ databases">
        <title>Genomic plasticity associated with the antimicrobial resistance in Vibrio cholerae.</title>
        <authorList>
            <person name="Verma J."/>
            <person name="Bag S."/>
            <person name="Saha B."/>
            <person name="Kumar P."/>
            <person name="Ghosh T.S."/>
            <person name="Dayal M."/>
            <person name="Senapati T."/>
            <person name="Mehra S."/>
            <person name="Dey P."/>
            <person name="Desigamani A."/>
            <person name="Kumar D."/>
            <person name="Rana P."/>
            <person name="Kumar B."/>
            <person name="Maiti T.K."/>
            <person name="Sharma N.C."/>
            <person name="Bhadra R.K."/>
            <person name="Mutreja A."/>
            <person name="Nair G.B."/>
            <person name="Ramamurthy T."/>
            <person name="Das B."/>
        </authorList>
    </citation>
    <scope>NUCLEOTIDE SEQUENCE [LARGE SCALE GENOMIC DNA]</scope>
    <source>
        <strain evidence="1 2">IDH06781</strain>
    </source>
</reference>
<organism evidence="1 2">
    <name type="scientific">Vibrio cholerae</name>
    <dbReference type="NCBI Taxonomy" id="666"/>
    <lineage>
        <taxon>Bacteria</taxon>
        <taxon>Pseudomonadati</taxon>
        <taxon>Pseudomonadota</taxon>
        <taxon>Gammaproteobacteria</taxon>
        <taxon>Vibrionales</taxon>
        <taxon>Vibrionaceae</taxon>
        <taxon>Vibrio</taxon>
    </lineage>
</organism>
<gene>
    <name evidence="1" type="ORF">EYB64_16160</name>
</gene>
<evidence type="ECO:0000313" key="1">
    <source>
        <dbReference type="EMBL" id="TBM39772.1"/>
    </source>
</evidence>
<dbReference type="EMBL" id="SISP01000032">
    <property type="protein sequence ID" value="TBM39772.1"/>
    <property type="molecule type" value="Genomic_DNA"/>
</dbReference>
<sequence>MCELSVINIATTTDLLKLQRQQKLTVQSATADLIATAALLEKALDNNLSNEAHRLINAAYFQVNQVQQTFDQLAAQIDNLTLEEKK</sequence>
<name>A0A7Z7YD50_VIBCL</name>
<protein>
    <submittedName>
        <fullName evidence="1">Uncharacterized protein</fullName>
    </submittedName>
</protein>
<proteinExistence type="predicted"/>
<dbReference type="AlphaFoldDB" id="A0A7Z7YD50"/>
<dbReference type="Proteomes" id="UP000294145">
    <property type="component" value="Unassembled WGS sequence"/>
</dbReference>
<evidence type="ECO:0000313" key="2">
    <source>
        <dbReference type="Proteomes" id="UP000294145"/>
    </source>
</evidence>